<reference evidence="1" key="1">
    <citation type="submission" date="2021-04" db="EMBL/GenBank/DDBJ databases">
        <authorList>
            <person name="Pira H."/>
            <person name="Risdian C."/>
            <person name="Wink J."/>
        </authorList>
    </citation>
    <scope>NUCLEOTIDE SEQUENCE</scope>
    <source>
        <strain evidence="1">WHY3</strain>
    </source>
</reference>
<sequence length="117" mass="13647">MKTRFATLFFIIVIITFISCKGKTDMSEFLLLSDREAPLGWIHFTIYKDSTFEYISRGLIEKSVFKGKAIITKDTIFLNYNDSIPNVGTKVIYNKDYIEFLELDNSRLMTRLNKLVN</sequence>
<evidence type="ECO:0000313" key="2">
    <source>
        <dbReference type="Proteomes" id="UP001138894"/>
    </source>
</evidence>
<name>A0A9X1JNK6_9FLAO</name>
<dbReference type="AlphaFoldDB" id="A0A9X1JNK6"/>
<accession>A0A9X1JNK6</accession>
<evidence type="ECO:0000313" key="1">
    <source>
        <dbReference type="EMBL" id="MBV7269695.1"/>
    </source>
</evidence>
<gene>
    <name evidence="1" type="ORF">KCG49_10910</name>
</gene>
<organism evidence="1 2">
    <name type="scientific">Winogradskyella luteola</name>
    <dbReference type="NCBI Taxonomy" id="2828330"/>
    <lineage>
        <taxon>Bacteria</taxon>
        <taxon>Pseudomonadati</taxon>
        <taxon>Bacteroidota</taxon>
        <taxon>Flavobacteriia</taxon>
        <taxon>Flavobacteriales</taxon>
        <taxon>Flavobacteriaceae</taxon>
        <taxon>Winogradskyella</taxon>
    </lineage>
</organism>
<dbReference type="Proteomes" id="UP001138894">
    <property type="component" value="Unassembled WGS sequence"/>
</dbReference>
<keyword evidence="2" id="KW-1185">Reference proteome</keyword>
<dbReference type="EMBL" id="JAGSPD010000008">
    <property type="protein sequence ID" value="MBV7269695.1"/>
    <property type="molecule type" value="Genomic_DNA"/>
</dbReference>
<dbReference type="PROSITE" id="PS51257">
    <property type="entry name" value="PROKAR_LIPOPROTEIN"/>
    <property type="match status" value="1"/>
</dbReference>
<proteinExistence type="predicted"/>
<protein>
    <submittedName>
        <fullName evidence="1">Uncharacterized protein</fullName>
    </submittedName>
</protein>
<comment type="caution">
    <text evidence="1">The sequence shown here is derived from an EMBL/GenBank/DDBJ whole genome shotgun (WGS) entry which is preliminary data.</text>
</comment>
<dbReference type="RefSeq" id="WP_218546490.1">
    <property type="nucleotide sequence ID" value="NZ_JAGSPD010000008.1"/>
</dbReference>